<organism evidence="3 4">
    <name type="scientific">Pacificibacter marinus</name>
    <dbReference type="NCBI Taxonomy" id="658057"/>
    <lineage>
        <taxon>Bacteria</taxon>
        <taxon>Pseudomonadati</taxon>
        <taxon>Pseudomonadota</taxon>
        <taxon>Alphaproteobacteria</taxon>
        <taxon>Rhodobacterales</taxon>
        <taxon>Roseobacteraceae</taxon>
        <taxon>Pacificibacter</taxon>
    </lineage>
</organism>
<feature type="transmembrane region" description="Helical" evidence="1">
    <location>
        <begin position="142"/>
        <end position="160"/>
    </location>
</feature>
<evidence type="ECO:0000256" key="1">
    <source>
        <dbReference type="SAM" id="Phobius"/>
    </source>
</evidence>
<dbReference type="GO" id="GO:0006508">
    <property type="term" value="P:proteolysis"/>
    <property type="evidence" value="ECO:0007669"/>
    <property type="project" value="UniProtKB-KW"/>
</dbReference>
<feature type="transmembrane region" description="Helical" evidence="1">
    <location>
        <begin position="204"/>
        <end position="222"/>
    </location>
</feature>
<name>A0A1Y5S2Y5_9RHOB</name>
<dbReference type="AlphaFoldDB" id="A0A1Y5S2Y5"/>
<sequence length="297" mass="32245">MRYNAYAKMLTSAGKQTAYWRIAAVLGISFLVTVLVTPICIGLIGGLSPNIRAFSQTETGFEIGTSQGGLFVILASFALLLVATVVLAKRFADRDLRDITGPAPQLRTQFIVTFKWMLGLTVLMILVPSPNLVNEMQGQMQIGAWLMWMPLAMTGLAVQVTAEEMFFRGYLQTQLIAATRSYSKGMVLAALLFGIGHVSTEIEGIAAVFPVIWAVLFGLVAGDLTARSGTLGPAIAVHFINNAMALLIAPPMGQLSGFGLWTRDIDLNTAYSDPWIICFEGLILLITWLTARIALKR</sequence>
<dbReference type="STRING" id="658057.SAMN04488032_108108"/>
<keyword evidence="1" id="KW-0472">Membrane</keyword>
<evidence type="ECO:0000259" key="2">
    <source>
        <dbReference type="Pfam" id="PF02517"/>
    </source>
</evidence>
<dbReference type="PANTHER" id="PTHR36435">
    <property type="entry name" value="SLR1288 PROTEIN"/>
    <property type="match status" value="1"/>
</dbReference>
<dbReference type="InterPro" id="IPR052710">
    <property type="entry name" value="CAAX_protease"/>
</dbReference>
<dbReference type="PANTHER" id="PTHR36435:SF1">
    <property type="entry name" value="CAAX AMINO TERMINAL PROTEASE FAMILY PROTEIN"/>
    <property type="match status" value="1"/>
</dbReference>
<keyword evidence="1" id="KW-0812">Transmembrane</keyword>
<dbReference type="GO" id="GO:0080120">
    <property type="term" value="P:CAAX-box protein maturation"/>
    <property type="evidence" value="ECO:0007669"/>
    <property type="project" value="UniProtKB-ARBA"/>
</dbReference>
<protein>
    <submittedName>
        <fullName evidence="3">CAAX amino terminal protease self-immunity</fullName>
    </submittedName>
</protein>
<evidence type="ECO:0000313" key="4">
    <source>
        <dbReference type="Proteomes" id="UP000193307"/>
    </source>
</evidence>
<dbReference type="RefSeq" id="WP_085848097.1">
    <property type="nucleotide sequence ID" value="NZ_FNZV01000008.1"/>
</dbReference>
<keyword evidence="3" id="KW-0645">Protease</keyword>
<feature type="transmembrane region" description="Helical" evidence="1">
    <location>
        <begin position="109"/>
        <end position="130"/>
    </location>
</feature>
<feature type="transmembrane region" description="Helical" evidence="1">
    <location>
        <begin position="20"/>
        <end position="48"/>
    </location>
</feature>
<dbReference type="InterPro" id="IPR003675">
    <property type="entry name" value="Rce1/LyrA-like_dom"/>
</dbReference>
<evidence type="ECO:0000313" key="3">
    <source>
        <dbReference type="EMBL" id="SLN31437.1"/>
    </source>
</evidence>
<dbReference type="Proteomes" id="UP000193307">
    <property type="component" value="Unassembled WGS sequence"/>
</dbReference>
<feature type="domain" description="CAAX prenyl protease 2/Lysostaphin resistance protein A-like" evidence="2">
    <location>
        <begin position="148"/>
        <end position="244"/>
    </location>
</feature>
<gene>
    <name evidence="3" type="ORF">PAM7971_01200</name>
</gene>
<keyword evidence="3" id="KW-0378">Hydrolase</keyword>
<keyword evidence="4" id="KW-1185">Reference proteome</keyword>
<accession>A0A1Y5S2Y5</accession>
<feature type="transmembrane region" description="Helical" evidence="1">
    <location>
        <begin position="234"/>
        <end position="254"/>
    </location>
</feature>
<dbReference type="GO" id="GO:0004175">
    <property type="term" value="F:endopeptidase activity"/>
    <property type="evidence" value="ECO:0007669"/>
    <property type="project" value="UniProtKB-ARBA"/>
</dbReference>
<proteinExistence type="predicted"/>
<feature type="transmembrane region" description="Helical" evidence="1">
    <location>
        <begin position="68"/>
        <end position="88"/>
    </location>
</feature>
<dbReference type="OrthoDB" id="7171777at2"/>
<feature type="transmembrane region" description="Helical" evidence="1">
    <location>
        <begin position="274"/>
        <end position="295"/>
    </location>
</feature>
<keyword evidence="1" id="KW-1133">Transmembrane helix</keyword>
<dbReference type="EMBL" id="FWFW01000003">
    <property type="protein sequence ID" value="SLN31437.1"/>
    <property type="molecule type" value="Genomic_DNA"/>
</dbReference>
<reference evidence="3 4" key="1">
    <citation type="submission" date="2017-03" db="EMBL/GenBank/DDBJ databases">
        <authorList>
            <person name="Afonso C.L."/>
            <person name="Miller P.J."/>
            <person name="Scott M.A."/>
            <person name="Spackman E."/>
            <person name="Goraichik I."/>
            <person name="Dimitrov K.M."/>
            <person name="Suarez D.L."/>
            <person name="Swayne D.E."/>
        </authorList>
    </citation>
    <scope>NUCLEOTIDE SEQUENCE [LARGE SCALE GENOMIC DNA]</scope>
    <source>
        <strain evidence="3 4">CECT 7971</strain>
    </source>
</reference>
<dbReference type="Pfam" id="PF02517">
    <property type="entry name" value="Rce1-like"/>
    <property type="match status" value="1"/>
</dbReference>
<feature type="transmembrane region" description="Helical" evidence="1">
    <location>
        <begin position="181"/>
        <end position="198"/>
    </location>
</feature>